<evidence type="ECO:0000256" key="3">
    <source>
        <dbReference type="ARBA" id="ARBA00012820"/>
    </source>
</evidence>
<name>A0AAE4AVT1_9ACTN</name>
<dbReference type="GO" id="GO:0004144">
    <property type="term" value="F:diacylglycerol O-acyltransferase activity"/>
    <property type="evidence" value="ECO:0007669"/>
    <property type="project" value="UniProtKB-EC"/>
</dbReference>
<dbReference type="AlphaFoldDB" id="A0AAE4AVT1"/>
<evidence type="ECO:0000256" key="8">
    <source>
        <dbReference type="ARBA" id="ARBA00048109"/>
    </source>
</evidence>
<evidence type="ECO:0000256" key="1">
    <source>
        <dbReference type="ARBA" id="ARBA00000697"/>
    </source>
</evidence>
<dbReference type="PANTHER" id="PTHR48098">
    <property type="entry name" value="ENTEROCHELIN ESTERASE-RELATED"/>
    <property type="match status" value="1"/>
</dbReference>
<evidence type="ECO:0000256" key="5">
    <source>
        <dbReference type="ARBA" id="ARBA00022679"/>
    </source>
</evidence>
<evidence type="ECO:0000256" key="9">
    <source>
        <dbReference type="SAM" id="SignalP"/>
    </source>
</evidence>
<dbReference type="InterPro" id="IPR050583">
    <property type="entry name" value="Mycobacterial_A85_antigen"/>
</dbReference>
<evidence type="ECO:0000256" key="6">
    <source>
        <dbReference type="ARBA" id="ARBA00023315"/>
    </source>
</evidence>
<comment type="similarity">
    <text evidence="2">Belongs to the mycobacterial A85 antigen family.</text>
</comment>
<dbReference type="Gene3D" id="3.40.50.1820">
    <property type="entry name" value="alpha/beta hydrolase"/>
    <property type="match status" value="2"/>
</dbReference>
<gene>
    <name evidence="10" type="ORF">J2S42_001889</name>
</gene>
<dbReference type="Pfam" id="PF00756">
    <property type="entry name" value="Esterase"/>
    <property type="match status" value="3"/>
</dbReference>
<sequence>MTPTSRPRRRSRRSAVRRRFVAVLVAAVICGASALTGTQPVSAAAAPWVTVSEGFVSFRVPAADVQSAVGTVSSVVVEANFGPSSNVSELGLVRSGDAWTSVIGPLPAGLYHYRLRGDGTRIFADSTNTATVTSDPSWRTVFIPGDSARFLTDVPAGRGGAITTITYRGRAANVWTPPRYDARRSRPYPVLYLQPGAGGGHADWTELGRARQILDRLSAEGRMEPMVVVMGGSGTSDFRNELKHLVRAVHARYHVARDSGHRALAGASAGGTHALRTALTHPGEFAYVGSFAGAYPEDGFHADARSVDRGTRLLRLYTGNVTDPSYNPSYRLLRRLDRAGIRHEFDGVNPDAGHNWTAWQENLADFVPRLFRSAPDHGPSHGHLPLRHEFTPPAPGTTPTPWLTTLANGDTFVTVETGTEFTGAERVTLWGNWAPGGSWVNVPLTRAGDRWRGTVGPLKPWFYYYQFLVDGVSKKDTSNPASITTEPTWSTFLVPGERARLLTDAPPGQGGTVETLTYHSTVAGEQRSAYVWTPPGYDPHRPAAYPVLYLQHGGGQSYTDWVEMGRAKQILDNQFRDGDIVPMVVVMGNGNVPDFTRELRENIVPAARAAYRIADDPARQALAGLSMGGFQTYDVLKNHPGEFAYIGTFSSAIGTPGGGVDPTGYDAEAINNGTRLLRVYVGNATDFVYPFTMATMAAFDRLGIRYEFAGVTQGPHGWDAWQKNLIDFAPRLFRPDTP</sequence>
<dbReference type="InterPro" id="IPR000801">
    <property type="entry name" value="Esterase-like"/>
</dbReference>
<dbReference type="SUPFAM" id="SSF81296">
    <property type="entry name" value="E set domains"/>
    <property type="match status" value="1"/>
</dbReference>
<dbReference type="Proteomes" id="UP001240236">
    <property type="component" value="Unassembled WGS sequence"/>
</dbReference>
<dbReference type="InterPro" id="IPR029058">
    <property type="entry name" value="AB_hydrolase_fold"/>
</dbReference>
<organism evidence="10 11">
    <name type="scientific">Catenuloplanes indicus</name>
    <dbReference type="NCBI Taxonomy" id="137267"/>
    <lineage>
        <taxon>Bacteria</taxon>
        <taxon>Bacillati</taxon>
        <taxon>Actinomycetota</taxon>
        <taxon>Actinomycetes</taxon>
        <taxon>Micromonosporales</taxon>
        <taxon>Micromonosporaceae</taxon>
        <taxon>Catenuloplanes</taxon>
    </lineage>
</organism>
<comment type="catalytic activity">
    <reaction evidence="8">
        <text>an acyl-CoA + a 1,2-diacyl-sn-glycerol = a triacyl-sn-glycerol + CoA</text>
        <dbReference type="Rhea" id="RHEA:10868"/>
        <dbReference type="ChEBI" id="CHEBI:17815"/>
        <dbReference type="ChEBI" id="CHEBI:57287"/>
        <dbReference type="ChEBI" id="CHEBI:58342"/>
        <dbReference type="ChEBI" id="CHEBI:64615"/>
        <dbReference type="EC" id="2.3.1.20"/>
    </reaction>
</comment>
<keyword evidence="5" id="KW-0808">Transferase</keyword>
<evidence type="ECO:0000256" key="7">
    <source>
        <dbReference type="ARBA" id="ARBA00032572"/>
    </source>
</evidence>
<reference evidence="10 11" key="1">
    <citation type="submission" date="2023-07" db="EMBL/GenBank/DDBJ databases">
        <title>Sequencing the genomes of 1000 actinobacteria strains.</title>
        <authorList>
            <person name="Klenk H.-P."/>
        </authorList>
    </citation>
    <scope>NUCLEOTIDE SEQUENCE [LARGE SCALE GENOMIC DNA]</scope>
    <source>
        <strain evidence="10 11">DSM 44709</strain>
    </source>
</reference>
<dbReference type="InterPro" id="IPR006311">
    <property type="entry name" value="TAT_signal"/>
</dbReference>
<evidence type="ECO:0000313" key="10">
    <source>
        <dbReference type="EMBL" id="MDQ0365220.1"/>
    </source>
</evidence>
<dbReference type="PROSITE" id="PS51318">
    <property type="entry name" value="TAT"/>
    <property type="match status" value="1"/>
</dbReference>
<proteinExistence type="inferred from homology"/>
<accession>A0AAE4AVT1</accession>
<dbReference type="GO" id="GO:0005975">
    <property type="term" value="P:carbohydrate metabolic process"/>
    <property type="evidence" value="ECO:0007669"/>
    <property type="project" value="UniProtKB-ARBA"/>
</dbReference>
<feature type="signal peptide" evidence="9">
    <location>
        <begin position="1"/>
        <end position="34"/>
    </location>
</feature>
<dbReference type="EMBL" id="JAUSUZ010000001">
    <property type="protein sequence ID" value="MDQ0365220.1"/>
    <property type="molecule type" value="Genomic_DNA"/>
</dbReference>
<dbReference type="EC" id="2.3.1.20" evidence="4"/>
<keyword evidence="6" id="KW-0012">Acyltransferase</keyword>
<protein>
    <recommendedName>
        <fullName evidence="7">Acyl-CoA:diacylglycerol acyltransferase</fullName>
        <ecNumber evidence="3">2.3.1.122</ecNumber>
        <ecNumber evidence="4">2.3.1.20</ecNumber>
    </recommendedName>
</protein>
<feature type="chain" id="PRO_5042244019" description="Acyl-CoA:diacylglycerol acyltransferase" evidence="9">
    <location>
        <begin position="35"/>
        <end position="738"/>
    </location>
</feature>
<dbReference type="GO" id="GO:0050348">
    <property type="term" value="F:trehalose O-mycolyltransferase activity"/>
    <property type="evidence" value="ECO:0007669"/>
    <property type="project" value="UniProtKB-EC"/>
</dbReference>
<dbReference type="RefSeq" id="WP_307237593.1">
    <property type="nucleotide sequence ID" value="NZ_JAUSUZ010000001.1"/>
</dbReference>
<keyword evidence="9" id="KW-0732">Signal</keyword>
<evidence type="ECO:0000313" key="11">
    <source>
        <dbReference type="Proteomes" id="UP001240236"/>
    </source>
</evidence>
<evidence type="ECO:0000256" key="2">
    <source>
        <dbReference type="ARBA" id="ARBA00005874"/>
    </source>
</evidence>
<dbReference type="Gene3D" id="2.60.40.10">
    <property type="entry name" value="Immunoglobulins"/>
    <property type="match status" value="1"/>
</dbReference>
<dbReference type="InterPro" id="IPR014756">
    <property type="entry name" value="Ig_E-set"/>
</dbReference>
<dbReference type="SUPFAM" id="SSF53474">
    <property type="entry name" value="alpha/beta-Hydrolases"/>
    <property type="match status" value="2"/>
</dbReference>
<dbReference type="PANTHER" id="PTHR48098:SF1">
    <property type="entry name" value="DIACYLGLYCEROL ACYLTRANSFERASE_MYCOLYLTRANSFERASE AG85A"/>
    <property type="match status" value="1"/>
</dbReference>
<dbReference type="InterPro" id="IPR013783">
    <property type="entry name" value="Ig-like_fold"/>
</dbReference>
<comment type="catalytic activity">
    <reaction evidence="1">
        <text>2 alpha,alpha'-trehalose 6-mycolate = alpha,alpha'-trehalose 6,6'-bismycolate + alpha,alpha-trehalose</text>
        <dbReference type="Rhea" id="RHEA:23472"/>
        <dbReference type="ChEBI" id="CHEBI:16551"/>
        <dbReference type="ChEBI" id="CHEBI:18195"/>
        <dbReference type="ChEBI" id="CHEBI:18234"/>
        <dbReference type="EC" id="2.3.1.122"/>
    </reaction>
</comment>
<keyword evidence="11" id="KW-1185">Reference proteome</keyword>
<comment type="caution">
    <text evidence="10">The sequence shown here is derived from an EMBL/GenBank/DDBJ whole genome shotgun (WGS) entry which is preliminary data.</text>
</comment>
<dbReference type="EC" id="2.3.1.122" evidence="3"/>
<evidence type="ECO:0000256" key="4">
    <source>
        <dbReference type="ARBA" id="ARBA00013244"/>
    </source>
</evidence>